<feature type="compositionally biased region" description="Polar residues" evidence="6">
    <location>
        <begin position="325"/>
        <end position="347"/>
    </location>
</feature>
<dbReference type="PANTHER" id="PTHR33048:SF140">
    <property type="entry name" value="ATPASE, PUTATIVE (EUROFUNG)-RELATED"/>
    <property type="match status" value="1"/>
</dbReference>
<feature type="transmembrane region" description="Helical" evidence="7">
    <location>
        <begin position="216"/>
        <end position="234"/>
    </location>
</feature>
<dbReference type="RefSeq" id="XP_056768667.1">
    <property type="nucleotide sequence ID" value="XM_056904560.1"/>
</dbReference>
<dbReference type="PANTHER" id="PTHR33048">
    <property type="entry name" value="PTH11-LIKE INTEGRAL MEMBRANE PROTEIN (AFU_ORTHOLOGUE AFUA_5G11245)"/>
    <property type="match status" value="1"/>
</dbReference>
<evidence type="ECO:0000256" key="2">
    <source>
        <dbReference type="ARBA" id="ARBA00022692"/>
    </source>
</evidence>
<feature type="compositionally biased region" description="Polar residues" evidence="6">
    <location>
        <begin position="289"/>
        <end position="307"/>
    </location>
</feature>
<evidence type="ECO:0000256" key="5">
    <source>
        <dbReference type="ARBA" id="ARBA00038359"/>
    </source>
</evidence>
<feature type="transmembrane region" description="Helical" evidence="7">
    <location>
        <begin position="182"/>
        <end position="204"/>
    </location>
</feature>
<organism evidence="9 10">
    <name type="scientific">Penicillium daleae</name>
    <dbReference type="NCBI Taxonomy" id="63821"/>
    <lineage>
        <taxon>Eukaryota</taxon>
        <taxon>Fungi</taxon>
        <taxon>Dikarya</taxon>
        <taxon>Ascomycota</taxon>
        <taxon>Pezizomycotina</taxon>
        <taxon>Eurotiomycetes</taxon>
        <taxon>Eurotiomycetidae</taxon>
        <taxon>Eurotiales</taxon>
        <taxon>Aspergillaceae</taxon>
        <taxon>Penicillium</taxon>
    </lineage>
</organism>
<feature type="transmembrane region" description="Helical" evidence="7">
    <location>
        <begin position="123"/>
        <end position="143"/>
    </location>
</feature>
<feature type="transmembrane region" description="Helical" evidence="7">
    <location>
        <begin position="254"/>
        <end position="276"/>
    </location>
</feature>
<feature type="region of interest" description="Disordered" evidence="6">
    <location>
        <begin position="285"/>
        <end position="355"/>
    </location>
</feature>
<evidence type="ECO:0000256" key="4">
    <source>
        <dbReference type="ARBA" id="ARBA00023136"/>
    </source>
</evidence>
<feature type="domain" description="Rhodopsin" evidence="8">
    <location>
        <begin position="28"/>
        <end position="277"/>
    </location>
</feature>
<feature type="transmembrane region" description="Helical" evidence="7">
    <location>
        <begin position="88"/>
        <end position="111"/>
    </location>
</feature>
<dbReference type="InterPro" id="IPR052337">
    <property type="entry name" value="SAT4-like"/>
</dbReference>
<gene>
    <name evidence="9" type="ORF">N7458_001177</name>
</gene>
<keyword evidence="10" id="KW-1185">Reference proteome</keyword>
<accession>A0AAD6G5I9</accession>
<dbReference type="Pfam" id="PF20684">
    <property type="entry name" value="Fung_rhodopsin"/>
    <property type="match status" value="1"/>
</dbReference>
<sequence length="373" mass="41368">MLPLEGRSKSIFIVTTVFLGISFIAVCLRCFVRLRLVKAFGWDDALMVFAMCLNVLFALCGITGSLYGMGQKSLELLLVRKTMETAMFWWWLGQTSYVWTCAVAKISIAVALLRLTVMRAHTIILWGVITVTTVVGLVFWFMLTLQCHPVSFFWTRVRLELDPTAPVHGSCLSVDTIIDMAYVYSVTATCCDFTLGILPVFLVWNLQMNVRTKAALAGILAMGCVASAAVIVRIPYLKDYKDEDFLYATSNISIWSNVEASLGIAAGSLVTLRPLFRWFRDPSYRGTRSKQTGGSMPLSSMSGNRSAPSGPRYWRPDLDAEDSHTAVTTVHASSRGSRTSSQEDLNPTQQTNQGTFFQGVNVQKTFYVSESGE</sequence>
<feature type="compositionally biased region" description="Basic and acidic residues" evidence="6">
    <location>
        <begin position="314"/>
        <end position="324"/>
    </location>
</feature>
<evidence type="ECO:0000256" key="6">
    <source>
        <dbReference type="SAM" id="MobiDB-lite"/>
    </source>
</evidence>
<keyword evidence="2 7" id="KW-0812">Transmembrane</keyword>
<evidence type="ECO:0000256" key="3">
    <source>
        <dbReference type="ARBA" id="ARBA00022989"/>
    </source>
</evidence>
<evidence type="ECO:0000313" key="9">
    <source>
        <dbReference type="EMBL" id="KAJ5459625.1"/>
    </source>
</evidence>
<dbReference type="EMBL" id="JAPVEA010000002">
    <property type="protein sequence ID" value="KAJ5459625.1"/>
    <property type="molecule type" value="Genomic_DNA"/>
</dbReference>
<comment type="caution">
    <text evidence="9">The sequence shown here is derived from an EMBL/GenBank/DDBJ whole genome shotgun (WGS) entry which is preliminary data.</text>
</comment>
<dbReference type="AlphaFoldDB" id="A0AAD6G5I9"/>
<protein>
    <recommendedName>
        <fullName evidence="8">Rhodopsin domain-containing protein</fullName>
    </recommendedName>
</protein>
<evidence type="ECO:0000256" key="1">
    <source>
        <dbReference type="ARBA" id="ARBA00004141"/>
    </source>
</evidence>
<name>A0AAD6G5I9_9EURO</name>
<reference evidence="9" key="2">
    <citation type="journal article" date="2023" name="IMA Fungus">
        <title>Comparative genomic study of the Penicillium genus elucidates a diverse pangenome and 15 lateral gene transfer events.</title>
        <authorList>
            <person name="Petersen C."/>
            <person name="Sorensen T."/>
            <person name="Nielsen M.R."/>
            <person name="Sondergaard T.E."/>
            <person name="Sorensen J.L."/>
            <person name="Fitzpatrick D.A."/>
            <person name="Frisvad J.C."/>
            <person name="Nielsen K.L."/>
        </authorList>
    </citation>
    <scope>NUCLEOTIDE SEQUENCE</scope>
    <source>
        <strain evidence="9">IBT 16125</strain>
    </source>
</reference>
<evidence type="ECO:0000313" key="10">
    <source>
        <dbReference type="Proteomes" id="UP001213681"/>
    </source>
</evidence>
<feature type="transmembrane region" description="Helical" evidence="7">
    <location>
        <begin position="44"/>
        <end position="68"/>
    </location>
</feature>
<comment type="subcellular location">
    <subcellularLocation>
        <location evidence="1">Membrane</location>
        <topology evidence="1">Multi-pass membrane protein</topology>
    </subcellularLocation>
</comment>
<comment type="similarity">
    <text evidence="5">Belongs to the SAT4 family.</text>
</comment>
<proteinExistence type="inferred from homology"/>
<keyword evidence="4 7" id="KW-0472">Membrane</keyword>
<dbReference type="InterPro" id="IPR049326">
    <property type="entry name" value="Rhodopsin_dom_fungi"/>
</dbReference>
<keyword evidence="3 7" id="KW-1133">Transmembrane helix</keyword>
<feature type="transmembrane region" description="Helical" evidence="7">
    <location>
        <begin position="12"/>
        <end position="32"/>
    </location>
</feature>
<evidence type="ECO:0000259" key="8">
    <source>
        <dbReference type="Pfam" id="PF20684"/>
    </source>
</evidence>
<reference evidence="9" key="1">
    <citation type="submission" date="2022-12" db="EMBL/GenBank/DDBJ databases">
        <authorList>
            <person name="Petersen C."/>
        </authorList>
    </citation>
    <scope>NUCLEOTIDE SEQUENCE</scope>
    <source>
        <strain evidence="9">IBT 16125</strain>
    </source>
</reference>
<evidence type="ECO:0000256" key="7">
    <source>
        <dbReference type="SAM" id="Phobius"/>
    </source>
</evidence>
<dbReference type="GeneID" id="81594803"/>
<dbReference type="GO" id="GO:0016020">
    <property type="term" value="C:membrane"/>
    <property type="evidence" value="ECO:0007669"/>
    <property type="project" value="UniProtKB-SubCell"/>
</dbReference>
<dbReference type="Proteomes" id="UP001213681">
    <property type="component" value="Unassembled WGS sequence"/>
</dbReference>